<protein>
    <submittedName>
        <fullName evidence="3">Uncharacterized protein</fullName>
    </submittedName>
</protein>
<reference evidence="3 4" key="1">
    <citation type="submission" date="2020-08" db="EMBL/GenBank/DDBJ databases">
        <title>Genomic Encyclopedia of Type Strains, Phase IV (KMG-IV): sequencing the most valuable type-strain genomes for metagenomic binning, comparative biology and taxonomic classification.</title>
        <authorList>
            <person name="Goeker M."/>
        </authorList>
    </citation>
    <scope>NUCLEOTIDE SEQUENCE [LARGE SCALE GENOMIC DNA]</scope>
    <source>
        <strain evidence="3 4">DSM 28760</strain>
    </source>
</reference>
<dbReference type="AlphaFoldDB" id="A0A7W5Z5R4"/>
<keyword evidence="2" id="KW-0472">Membrane</keyword>
<evidence type="ECO:0000313" key="3">
    <source>
        <dbReference type="EMBL" id="MBB3810628.1"/>
    </source>
</evidence>
<evidence type="ECO:0000256" key="1">
    <source>
        <dbReference type="SAM" id="MobiDB-lite"/>
    </source>
</evidence>
<accession>A0A7W5Z5R4</accession>
<keyword evidence="2" id="KW-1133">Transmembrane helix</keyword>
<feature type="compositionally biased region" description="Basic and acidic residues" evidence="1">
    <location>
        <begin position="40"/>
        <end position="49"/>
    </location>
</feature>
<proteinExistence type="predicted"/>
<sequence length="161" mass="18668">MDNVKLSKKDLATDDGAVRRLRCKRKRTHRVDRRGKARMRLGDEGERQGSRRHRRIEGALPSPALPVQVNIRGARPAGRAAIAVPRPITRISTAGSRHSAVDCSLAFTVLLLVFYYGVLCFVSHFCFLFLYFFMWFIEYIFILICIFFYYCLLHSMRFTET</sequence>
<evidence type="ECO:0000256" key="2">
    <source>
        <dbReference type="SAM" id="Phobius"/>
    </source>
</evidence>
<dbReference type="RefSeq" id="WP_183753757.1">
    <property type="nucleotide sequence ID" value="NZ_JACICC010000007.1"/>
</dbReference>
<dbReference type="EMBL" id="JACICC010000007">
    <property type="protein sequence ID" value="MBB3810628.1"/>
    <property type="molecule type" value="Genomic_DNA"/>
</dbReference>
<feature type="transmembrane region" description="Helical" evidence="2">
    <location>
        <begin position="105"/>
        <end position="130"/>
    </location>
</feature>
<feature type="compositionally biased region" description="Basic residues" evidence="1">
    <location>
        <begin position="26"/>
        <end position="39"/>
    </location>
</feature>
<keyword evidence="4" id="KW-1185">Reference proteome</keyword>
<evidence type="ECO:0000313" key="4">
    <source>
        <dbReference type="Proteomes" id="UP000537592"/>
    </source>
</evidence>
<dbReference type="Proteomes" id="UP000537592">
    <property type="component" value="Unassembled WGS sequence"/>
</dbReference>
<feature type="transmembrane region" description="Helical" evidence="2">
    <location>
        <begin position="136"/>
        <end position="153"/>
    </location>
</feature>
<gene>
    <name evidence="3" type="ORF">FHS81_002730</name>
</gene>
<feature type="region of interest" description="Disordered" evidence="1">
    <location>
        <begin position="26"/>
        <end position="53"/>
    </location>
</feature>
<keyword evidence="2" id="KW-0812">Transmembrane</keyword>
<organism evidence="3 4">
    <name type="scientific">Pseudochelatococcus contaminans</name>
    <dbReference type="NCBI Taxonomy" id="1538103"/>
    <lineage>
        <taxon>Bacteria</taxon>
        <taxon>Pseudomonadati</taxon>
        <taxon>Pseudomonadota</taxon>
        <taxon>Alphaproteobacteria</taxon>
        <taxon>Hyphomicrobiales</taxon>
        <taxon>Chelatococcaceae</taxon>
        <taxon>Pseudochelatococcus</taxon>
    </lineage>
</organism>
<comment type="caution">
    <text evidence="3">The sequence shown here is derived from an EMBL/GenBank/DDBJ whole genome shotgun (WGS) entry which is preliminary data.</text>
</comment>
<name>A0A7W5Z5R4_9HYPH</name>